<feature type="transmembrane region" description="Helical" evidence="1">
    <location>
        <begin position="273"/>
        <end position="294"/>
    </location>
</feature>
<name>A0A0N4ZW43_PARTI</name>
<feature type="transmembrane region" description="Helical" evidence="1">
    <location>
        <begin position="306"/>
        <end position="330"/>
    </location>
</feature>
<sequence length="349" mass="40749">MCDSIKNKSDSVDISGQIELRYTFGTIIGICNVSSIILCFLIIYCFYIRFVEYKKSSYSAIAFFMVLTDLFYQIAIVTSLVPASFITNIKAFQEFETTYFVMISKNLHLLVIYFVNQIILFMGIQRMSIIYNKSNCLTSPIGSLIICTVFLLLDTVIIILRRLTSFLRWINYAGLFIDICSSKEDYGVIHQIADSIFYISFITPIIIFVLLLITYFRLKKDKNLIHIEERNEALALQNINNRLANQNVAFPITTSKNMKNLLKKYKINSERNFLFQQMILCFTVSMGMLTTYIQFYSMIYERIDNIYYGIFRGIFQQITFSSLSVCLVIFNKPIRDDIYELLYKIFNCN</sequence>
<feature type="transmembrane region" description="Helical" evidence="1">
    <location>
        <begin position="106"/>
        <end position="124"/>
    </location>
</feature>
<protein>
    <submittedName>
        <fullName evidence="3">G_PROTEIN_RECEP_F1_2 domain-containing protein</fullName>
    </submittedName>
</protein>
<dbReference type="AlphaFoldDB" id="A0A0N4ZW43"/>
<evidence type="ECO:0000256" key="1">
    <source>
        <dbReference type="SAM" id="Phobius"/>
    </source>
</evidence>
<feature type="transmembrane region" description="Helical" evidence="1">
    <location>
        <begin position="136"/>
        <end position="160"/>
    </location>
</feature>
<organism evidence="2 3">
    <name type="scientific">Parastrongyloides trichosuri</name>
    <name type="common">Possum-specific nematode worm</name>
    <dbReference type="NCBI Taxonomy" id="131310"/>
    <lineage>
        <taxon>Eukaryota</taxon>
        <taxon>Metazoa</taxon>
        <taxon>Ecdysozoa</taxon>
        <taxon>Nematoda</taxon>
        <taxon>Chromadorea</taxon>
        <taxon>Rhabditida</taxon>
        <taxon>Tylenchina</taxon>
        <taxon>Panagrolaimomorpha</taxon>
        <taxon>Strongyloidoidea</taxon>
        <taxon>Strongyloididae</taxon>
        <taxon>Parastrongyloides</taxon>
    </lineage>
</organism>
<evidence type="ECO:0000313" key="3">
    <source>
        <dbReference type="WBParaSite" id="PTRK_0001282250.1"/>
    </source>
</evidence>
<keyword evidence="1" id="KW-1133">Transmembrane helix</keyword>
<reference evidence="3" key="1">
    <citation type="submission" date="2017-02" db="UniProtKB">
        <authorList>
            <consortium name="WormBaseParasite"/>
        </authorList>
    </citation>
    <scope>IDENTIFICATION</scope>
</reference>
<keyword evidence="1" id="KW-0472">Membrane</keyword>
<feature type="transmembrane region" description="Helical" evidence="1">
    <location>
        <begin position="196"/>
        <end position="216"/>
    </location>
</feature>
<feature type="transmembrane region" description="Helical" evidence="1">
    <location>
        <begin position="60"/>
        <end position="86"/>
    </location>
</feature>
<keyword evidence="1" id="KW-0812">Transmembrane</keyword>
<proteinExistence type="predicted"/>
<dbReference type="WBParaSite" id="PTRK_0001282250.1">
    <property type="protein sequence ID" value="PTRK_0001282250.1"/>
    <property type="gene ID" value="PTRK_0001282250"/>
</dbReference>
<evidence type="ECO:0000313" key="2">
    <source>
        <dbReference type="Proteomes" id="UP000038045"/>
    </source>
</evidence>
<dbReference type="Proteomes" id="UP000038045">
    <property type="component" value="Unplaced"/>
</dbReference>
<feature type="transmembrane region" description="Helical" evidence="1">
    <location>
        <begin position="22"/>
        <end position="48"/>
    </location>
</feature>
<accession>A0A0N4ZW43</accession>
<keyword evidence="2" id="KW-1185">Reference proteome</keyword>